<keyword evidence="13" id="KW-1185">Reference proteome</keyword>
<name>A0A9X1LX56_9MICO</name>
<dbReference type="InterPro" id="IPR003439">
    <property type="entry name" value="ABC_transporter-like_ATP-bd"/>
</dbReference>
<evidence type="ECO:0000313" key="12">
    <source>
        <dbReference type="EMBL" id="MCC2033715.1"/>
    </source>
</evidence>
<organism evidence="12 13">
    <name type="scientific">Microbacterium allomyrinae</name>
    <dbReference type="NCBI Taxonomy" id="2830666"/>
    <lineage>
        <taxon>Bacteria</taxon>
        <taxon>Bacillati</taxon>
        <taxon>Actinomycetota</taxon>
        <taxon>Actinomycetes</taxon>
        <taxon>Micrococcales</taxon>
        <taxon>Microbacteriaceae</taxon>
        <taxon>Microbacterium</taxon>
    </lineage>
</organism>
<dbReference type="InterPro" id="IPR027417">
    <property type="entry name" value="P-loop_NTPase"/>
</dbReference>
<comment type="caution">
    <text evidence="12">The sequence shown here is derived from an EMBL/GenBank/DDBJ whole genome shotgun (WGS) entry which is preliminary data.</text>
</comment>
<dbReference type="PROSITE" id="PS00211">
    <property type="entry name" value="ABC_TRANSPORTER_1"/>
    <property type="match status" value="1"/>
</dbReference>
<evidence type="ECO:0000313" key="13">
    <source>
        <dbReference type="Proteomes" id="UP001139354"/>
    </source>
</evidence>
<dbReference type="GO" id="GO:0016887">
    <property type="term" value="F:ATP hydrolysis activity"/>
    <property type="evidence" value="ECO:0007669"/>
    <property type="project" value="InterPro"/>
</dbReference>
<dbReference type="PROSITE" id="PS50929">
    <property type="entry name" value="ABC_TM1F"/>
    <property type="match status" value="1"/>
</dbReference>
<dbReference type="AlphaFoldDB" id="A0A9X1LX56"/>
<evidence type="ECO:0000256" key="4">
    <source>
        <dbReference type="ARBA" id="ARBA00022692"/>
    </source>
</evidence>
<dbReference type="FunFam" id="3.40.50.300:FF:000854">
    <property type="entry name" value="Multidrug ABC transporter ATP-binding protein"/>
    <property type="match status" value="1"/>
</dbReference>
<dbReference type="InterPro" id="IPR011527">
    <property type="entry name" value="ABC1_TM_dom"/>
</dbReference>
<dbReference type="Gene3D" id="3.40.50.300">
    <property type="entry name" value="P-loop containing nucleotide triphosphate hydrolases"/>
    <property type="match status" value="1"/>
</dbReference>
<evidence type="ECO:0000256" key="1">
    <source>
        <dbReference type="ARBA" id="ARBA00004651"/>
    </source>
</evidence>
<proteinExistence type="predicted"/>
<dbReference type="SUPFAM" id="SSF52540">
    <property type="entry name" value="P-loop containing nucleoside triphosphate hydrolases"/>
    <property type="match status" value="1"/>
</dbReference>
<dbReference type="SUPFAM" id="SSF90123">
    <property type="entry name" value="ABC transporter transmembrane region"/>
    <property type="match status" value="1"/>
</dbReference>
<evidence type="ECO:0000256" key="2">
    <source>
        <dbReference type="ARBA" id="ARBA00022448"/>
    </source>
</evidence>
<evidence type="ECO:0000256" key="3">
    <source>
        <dbReference type="ARBA" id="ARBA00022475"/>
    </source>
</evidence>
<keyword evidence="6 12" id="KW-0067">ATP-binding</keyword>
<dbReference type="CDD" id="cd18543">
    <property type="entry name" value="ABC_6TM_Rv0194_D1_like"/>
    <property type="match status" value="1"/>
</dbReference>
<keyword evidence="2" id="KW-0813">Transport</keyword>
<feature type="transmembrane region" description="Helical" evidence="9">
    <location>
        <begin position="242"/>
        <end position="264"/>
    </location>
</feature>
<feature type="domain" description="ABC transporter" evidence="10">
    <location>
        <begin position="333"/>
        <end position="570"/>
    </location>
</feature>
<dbReference type="Pfam" id="PF00664">
    <property type="entry name" value="ABC_membrane"/>
    <property type="match status" value="1"/>
</dbReference>
<dbReference type="InterPro" id="IPR036640">
    <property type="entry name" value="ABC1_TM_sf"/>
</dbReference>
<keyword evidence="3" id="KW-1003">Cell membrane</keyword>
<dbReference type="Proteomes" id="UP001139354">
    <property type="component" value="Unassembled WGS sequence"/>
</dbReference>
<dbReference type="GO" id="GO:0005886">
    <property type="term" value="C:plasma membrane"/>
    <property type="evidence" value="ECO:0007669"/>
    <property type="project" value="UniProtKB-SubCell"/>
</dbReference>
<accession>A0A9X1LX56</accession>
<keyword evidence="4 9" id="KW-0812">Transmembrane</keyword>
<sequence>MLRLYPLAKPVVPRLALGMFTAVLASGVALAIPQVLQWIVNGPLFVTHDPRGLWVGVAIVLGLGVLEAGLLVARRQLVLAPGAKLEADLRVRLYEHLVDAPAAFHDEWSSGQLLSRSMSDIRRFRRWISFGMVMICVNTITIIAGIVLMTLASPIMGAIFAAAAIPVAVASFHFRRGYQTASRLAQDQAGDLATTVEESVRGIRILKAFGRGRAALASFSTQADLLRATEIEKARSLSTVSLILTALPEAALASALVVGAFLVAGGQLSVGAIVAFFGTAAVVSGPLGRLGEQFAMSMDAKAAIDRFFEVLDVPNTILDPSDPVPLPASARRLELRGVTFRHPDAAPDAPAVLDDLHLVLEPGETLALVGVTGAGKSSLVQLIPRLYDVTEGSVLIGGVDVRDVERTALRRHVSIAFEDPVLFSATVRENILLGVPDAGDDVLEAAIATAGAEFVRALPDGVDTVIGEEGLNLSGGQRQRISLARAIAASPRILVLDDPLSALDVHTEEVVTRRLRAHLHETTTLVVAHRPSTVALADRVALLDGGRIVAIGSHTELLATSAHYRSVITSTQAETVAETLIEAEIVV</sequence>
<feature type="transmembrane region" description="Helical" evidence="9">
    <location>
        <begin position="12"/>
        <end position="32"/>
    </location>
</feature>
<dbReference type="InterPro" id="IPR003593">
    <property type="entry name" value="AAA+_ATPase"/>
</dbReference>
<dbReference type="PROSITE" id="PS50893">
    <property type="entry name" value="ABC_TRANSPORTER_2"/>
    <property type="match status" value="1"/>
</dbReference>
<keyword evidence="8 9" id="KW-0472">Membrane</keyword>
<keyword evidence="7 9" id="KW-1133">Transmembrane helix</keyword>
<dbReference type="Gene3D" id="1.20.1560.10">
    <property type="entry name" value="ABC transporter type 1, transmembrane domain"/>
    <property type="match status" value="1"/>
</dbReference>
<protein>
    <submittedName>
        <fullName evidence="12">ABC transporter ATP-binding protein</fullName>
    </submittedName>
</protein>
<reference evidence="12" key="1">
    <citation type="submission" date="2021-04" db="EMBL/GenBank/DDBJ databases">
        <title>Microbacterium tenobrionis sp. nov. and Microbacterium allomyrinae sp. nov., isolated from larvae of Tenobrio molitor and Allomyrina dichotoma, respectively.</title>
        <authorList>
            <person name="Lee S.D."/>
        </authorList>
    </citation>
    <scope>NUCLEOTIDE SEQUENCE</scope>
    <source>
        <strain evidence="12">BWT-G7</strain>
    </source>
</reference>
<dbReference type="SMART" id="SM00382">
    <property type="entry name" value="AAA"/>
    <property type="match status" value="1"/>
</dbReference>
<dbReference type="PANTHER" id="PTHR43394:SF1">
    <property type="entry name" value="ATP-BINDING CASSETTE SUB-FAMILY B MEMBER 10, MITOCHONDRIAL"/>
    <property type="match status" value="1"/>
</dbReference>
<evidence type="ECO:0000256" key="5">
    <source>
        <dbReference type="ARBA" id="ARBA00022741"/>
    </source>
</evidence>
<comment type="subcellular location">
    <subcellularLocation>
        <location evidence="1">Cell membrane</location>
        <topology evidence="1">Multi-pass membrane protein</topology>
    </subcellularLocation>
</comment>
<feature type="domain" description="ABC transmembrane type-1" evidence="11">
    <location>
        <begin position="16"/>
        <end position="299"/>
    </location>
</feature>
<dbReference type="Pfam" id="PF00005">
    <property type="entry name" value="ABC_tran"/>
    <property type="match status" value="1"/>
</dbReference>
<evidence type="ECO:0000259" key="10">
    <source>
        <dbReference type="PROSITE" id="PS50893"/>
    </source>
</evidence>
<feature type="transmembrane region" description="Helical" evidence="9">
    <location>
        <begin position="270"/>
        <end position="288"/>
    </location>
</feature>
<dbReference type="GO" id="GO:0015421">
    <property type="term" value="F:ABC-type oligopeptide transporter activity"/>
    <property type="evidence" value="ECO:0007669"/>
    <property type="project" value="TreeGrafter"/>
</dbReference>
<dbReference type="EMBL" id="JAGTTN010000006">
    <property type="protein sequence ID" value="MCC2033715.1"/>
    <property type="molecule type" value="Genomic_DNA"/>
</dbReference>
<keyword evidence="5" id="KW-0547">Nucleotide-binding</keyword>
<evidence type="ECO:0000256" key="6">
    <source>
        <dbReference type="ARBA" id="ARBA00022840"/>
    </source>
</evidence>
<feature type="transmembrane region" description="Helical" evidence="9">
    <location>
        <begin position="155"/>
        <end position="174"/>
    </location>
</feature>
<dbReference type="InterPro" id="IPR017871">
    <property type="entry name" value="ABC_transporter-like_CS"/>
</dbReference>
<feature type="transmembrane region" description="Helical" evidence="9">
    <location>
        <begin position="127"/>
        <end position="149"/>
    </location>
</feature>
<evidence type="ECO:0000256" key="7">
    <source>
        <dbReference type="ARBA" id="ARBA00022989"/>
    </source>
</evidence>
<evidence type="ECO:0000256" key="8">
    <source>
        <dbReference type="ARBA" id="ARBA00023136"/>
    </source>
</evidence>
<dbReference type="InterPro" id="IPR039421">
    <property type="entry name" value="Type_1_exporter"/>
</dbReference>
<dbReference type="PANTHER" id="PTHR43394">
    <property type="entry name" value="ATP-DEPENDENT PERMEASE MDL1, MITOCHONDRIAL"/>
    <property type="match status" value="1"/>
</dbReference>
<feature type="transmembrane region" description="Helical" evidence="9">
    <location>
        <begin position="52"/>
        <end position="73"/>
    </location>
</feature>
<gene>
    <name evidence="12" type="ORF">KEC57_16140</name>
</gene>
<evidence type="ECO:0000259" key="11">
    <source>
        <dbReference type="PROSITE" id="PS50929"/>
    </source>
</evidence>
<evidence type="ECO:0000256" key="9">
    <source>
        <dbReference type="SAM" id="Phobius"/>
    </source>
</evidence>
<dbReference type="GO" id="GO:0005524">
    <property type="term" value="F:ATP binding"/>
    <property type="evidence" value="ECO:0007669"/>
    <property type="project" value="UniProtKB-KW"/>
</dbReference>